<proteinExistence type="predicted"/>
<dbReference type="EMBL" id="QUTB01000052">
    <property type="protein sequence ID" value="RHY78386.1"/>
    <property type="molecule type" value="Genomic_DNA"/>
</dbReference>
<gene>
    <name evidence="2" type="ORF">DYB34_008958</name>
</gene>
<feature type="region of interest" description="Disordered" evidence="1">
    <location>
        <begin position="1"/>
        <end position="99"/>
    </location>
</feature>
<feature type="compositionally biased region" description="Basic and acidic residues" evidence="1">
    <location>
        <begin position="558"/>
        <end position="571"/>
    </location>
</feature>
<feature type="compositionally biased region" description="Polar residues" evidence="1">
    <location>
        <begin position="32"/>
        <end position="41"/>
    </location>
</feature>
<dbReference type="VEuPathDB" id="FungiDB:H257_17054"/>
<reference evidence="2 3" key="1">
    <citation type="submission" date="2018-08" db="EMBL/GenBank/DDBJ databases">
        <title>Aphanomyces genome sequencing and annotation.</title>
        <authorList>
            <person name="Minardi D."/>
            <person name="Oidtmann B."/>
            <person name="Van Der Giezen M."/>
            <person name="Studholme D.J."/>
        </authorList>
    </citation>
    <scope>NUCLEOTIDE SEQUENCE [LARGE SCALE GENOMIC DNA]</scope>
    <source>
        <strain evidence="2 3">Si</strain>
    </source>
</reference>
<evidence type="ECO:0008006" key="4">
    <source>
        <dbReference type="Google" id="ProtNLM"/>
    </source>
</evidence>
<name>A0A418CGK9_APHAT</name>
<sequence length="640" mass="71573">MVVPSSGNDPAMNVELPGSDHDEERETRSPSDRSASPTAGSAFQDRFQDRGRPRSQETVRRLFRSPQGRRQPVAVDESWTYRRPTGPAPDSTEPTDAPVAEKEDVDMSHTDVYLHNAPVLPKNPTFKGSTKEERRTFMATYNLYISQTTALTWDMGKNPYEVTEAEWVAWFRQGYDVDIRALDSLKKLIKAAVVFDMSVQDADSQSPAIVKIITDSVKPTSLHRAVTEQMALTRKKSLKKDVYRFIRWLREYAIGHERFVGYEEDTKPAAKPDPPKTNQGVRFGSLEFKTGCGPLMLRGLRVCVDEAVAGVELPLGLSVMQKLGYSDKTLLENARRQQAEWDFADQSIATPGEAMHRALCVEETLVNDIDDDDGVCCATPDWGTDPYPTDGQVDDDPVLTKTAVGKRNKTRIQRKENRTVKLANFALGDFILVARSLKHPGKLTLCWKGPYRVVKVVSDHLMEVQQLVPPDAISQHHASRLRMYCEGGLEVDEDLKAHIAFGDEGFYVEAIQDLRMHDTVWQLKIKWYDRMNEDGVSEMAEDIKRAGNDPAMNVELPGSDHDEEREARSRSDLAASPTPGSAFQGCFQDRGRPGSQVTVRRLFRSPQGCRQPVAVDESWTYGRPTGPAPDCTVPTDATGA</sequence>
<dbReference type="Proteomes" id="UP000283543">
    <property type="component" value="Unassembled WGS sequence"/>
</dbReference>
<comment type="caution">
    <text evidence="2">The sequence shown here is derived from an EMBL/GenBank/DDBJ whole genome shotgun (WGS) entry which is preliminary data.</text>
</comment>
<feature type="region of interest" description="Disordered" evidence="1">
    <location>
        <begin position="618"/>
        <end position="640"/>
    </location>
</feature>
<feature type="compositionally biased region" description="Basic and acidic residues" evidence="1">
    <location>
        <begin position="46"/>
        <end position="60"/>
    </location>
</feature>
<feature type="region of interest" description="Disordered" evidence="1">
    <location>
        <begin position="546"/>
        <end position="596"/>
    </location>
</feature>
<evidence type="ECO:0000313" key="3">
    <source>
        <dbReference type="Proteomes" id="UP000283543"/>
    </source>
</evidence>
<organism evidence="2 3">
    <name type="scientific">Aphanomyces astaci</name>
    <name type="common">Crayfish plague agent</name>
    <dbReference type="NCBI Taxonomy" id="112090"/>
    <lineage>
        <taxon>Eukaryota</taxon>
        <taxon>Sar</taxon>
        <taxon>Stramenopiles</taxon>
        <taxon>Oomycota</taxon>
        <taxon>Saprolegniomycetes</taxon>
        <taxon>Saprolegniales</taxon>
        <taxon>Verrucalvaceae</taxon>
        <taxon>Aphanomyces</taxon>
    </lineage>
</organism>
<feature type="compositionally biased region" description="Basic and acidic residues" evidence="1">
    <location>
        <begin position="18"/>
        <end position="31"/>
    </location>
</feature>
<evidence type="ECO:0000256" key="1">
    <source>
        <dbReference type="SAM" id="MobiDB-lite"/>
    </source>
</evidence>
<dbReference type="AlphaFoldDB" id="A0A418CGK9"/>
<protein>
    <recommendedName>
        <fullName evidence="4">Chromo domain-containing protein</fullName>
    </recommendedName>
</protein>
<evidence type="ECO:0000313" key="2">
    <source>
        <dbReference type="EMBL" id="RHY78386.1"/>
    </source>
</evidence>
<dbReference type="VEuPathDB" id="FungiDB:H257_05537"/>
<accession>A0A418CGK9</accession>